<dbReference type="InterPro" id="IPR036047">
    <property type="entry name" value="F-box-like_dom_sf"/>
</dbReference>
<proteinExistence type="predicted"/>
<reference evidence="1" key="1">
    <citation type="journal article" date="2020" name="Fungal Divers.">
        <title>Resolving the Mortierellaceae phylogeny through synthesis of multi-gene phylogenetics and phylogenomics.</title>
        <authorList>
            <person name="Vandepol N."/>
            <person name="Liber J."/>
            <person name="Desiro A."/>
            <person name="Na H."/>
            <person name="Kennedy M."/>
            <person name="Barry K."/>
            <person name="Grigoriev I.V."/>
            <person name="Miller A.N."/>
            <person name="O'Donnell K."/>
            <person name="Stajich J.E."/>
            <person name="Bonito G."/>
        </authorList>
    </citation>
    <scope>NUCLEOTIDE SEQUENCE</scope>
    <source>
        <strain evidence="1">NRRL 2769</strain>
    </source>
</reference>
<evidence type="ECO:0000313" key="1">
    <source>
        <dbReference type="EMBL" id="KAG0017323.1"/>
    </source>
</evidence>
<dbReference type="Gene3D" id="3.80.10.10">
    <property type="entry name" value="Ribonuclease Inhibitor"/>
    <property type="match status" value="1"/>
</dbReference>
<sequence length="726" mass="83157">MCNVLFISKSNSHISPTSNPSDCGSAVGAQSTAAASAATQIPEVLWEIFSYLSHFDLRYSVSGVNRLWYSISSDLIQDEIHWKDTFTLQEQDMCLARMGSIQVKTLHCLAQDRRTYLAFHQGIEQDVDDAWKKLSQTISALAERKNEFRGRSGSDHATKIATTDGGHKLLPWKRIVYSGWNYFNDRIDPLIRQHCESFHGVRLLHLKHLSPGAVDLSCVFSSLLYLEELVIESSESFPFTFRRNCTITWKERNDQIEKKHGVNHQQQPPLRLHTFKLRHLIVNQDTLEMLIGAFPNLHTLDLKFMISNARKPEIASIDRSSLVDFLAQQCPNLTHFHFSISGTRILTGDIQKVHVSFPNLSSLSIPERDVVPGSLDLFVDRLTSLEIECFEYGHDPWLGDMLHTYMCQAPLLLHLKAYRTRIHQEHFILQLSESAASDPFRYVNPQDAFDQPIWACRNLKTLYLLVGSQHHVTSIQETATSRRVFGYISRVCPNLEDLAIERTILHTEIKSGLSLLSRCKKLRRLRTYTNLQLDPSERDLDWICLGMTGFNSINHERRKRESIFEGIAGALCGNQNTIPRIGRIAEALFGRQNTESGIGGVSKSEREMWVDSTIQSLKKTLLQDHPATDSISRLEEMSRKKESEGLDPIEMTTLDGMEHLICNLQILLQQSIMTSRNENRFCCWPNLETFEMHQMASWATPAVACQDMIYKLRPDLRQYRGLRREI</sequence>
<dbReference type="SUPFAM" id="SSF52047">
    <property type="entry name" value="RNI-like"/>
    <property type="match status" value="1"/>
</dbReference>
<dbReference type="InterPro" id="IPR032675">
    <property type="entry name" value="LRR_dom_sf"/>
</dbReference>
<keyword evidence="2" id="KW-1185">Reference proteome</keyword>
<comment type="caution">
    <text evidence="1">The sequence shown here is derived from an EMBL/GenBank/DDBJ whole genome shotgun (WGS) entry which is preliminary data.</text>
</comment>
<dbReference type="AlphaFoldDB" id="A0A9P6MXA3"/>
<accession>A0A9P6MXA3</accession>
<protein>
    <recommendedName>
        <fullName evidence="3">F-box domain-containing protein</fullName>
    </recommendedName>
</protein>
<evidence type="ECO:0008006" key="3">
    <source>
        <dbReference type="Google" id="ProtNLM"/>
    </source>
</evidence>
<dbReference type="EMBL" id="JAAAID010000454">
    <property type="protein sequence ID" value="KAG0017323.1"/>
    <property type="molecule type" value="Genomic_DNA"/>
</dbReference>
<organism evidence="1 2">
    <name type="scientific">Entomortierella chlamydospora</name>
    <dbReference type="NCBI Taxonomy" id="101097"/>
    <lineage>
        <taxon>Eukaryota</taxon>
        <taxon>Fungi</taxon>
        <taxon>Fungi incertae sedis</taxon>
        <taxon>Mucoromycota</taxon>
        <taxon>Mortierellomycotina</taxon>
        <taxon>Mortierellomycetes</taxon>
        <taxon>Mortierellales</taxon>
        <taxon>Mortierellaceae</taxon>
        <taxon>Entomortierella</taxon>
    </lineage>
</organism>
<dbReference type="Proteomes" id="UP000703661">
    <property type="component" value="Unassembled WGS sequence"/>
</dbReference>
<evidence type="ECO:0000313" key="2">
    <source>
        <dbReference type="Proteomes" id="UP000703661"/>
    </source>
</evidence>
<name>A0A9P6MXA3_9FUNG</name>
<gene>
    <name evidence="1" type="ORF">BGZ80_008403</name>
</gene>
<dbReference type="OrthoDB" id="2407620at2759"/>
<dbReference type="Gene3D" id="1.20.1280.50">
    <property type="match status" value="1"/>
</dbReference>
<dbReference type="SUPFAM" id="SSF81383">
    <property type="entry name" value="F-box domain"/>
    <property type="match status" value="1"/>
</dbReference>